<evidence type="ECO:0000256" key="1">
    <source>
        <dbReference type="ARBA" id="ARBA00009403"/>
    </source>
</evidence>
<dbReference type="PANTHER" id="PTHR46186:SF13">
    <property type="entry name" value="SI:BUSM1-57F23.1"/>
    <property type="match status" value="1"/>
</dbReference>
<dbReference type="GO" id="GO:0031982">
    <property type="term" value="C:vesicle"/>
    <property type="evidence" value="ECO:0007669"/>
    <property type="project" value="TreeGrafter"/>
</dbReference>
<dbReference type="GO" id="GO:0005615">
    <property type="term" value="C:extracellular space"/>
    <property type="evidence" value="ECO:0007669"/>
    <property type="project" value="TreeGrafter"/>
</dbReference>
<evidence type="ECO:0000313" key="4">
    <source>
        <dbReference type="Ensembl" id="ENSHCOP00000020235.1"/>
    </source>
</evidence>
<dbReference type="GO" id="GO:0005737">
    <property type="term" value="C:cytoplasm"/>
    <property type="evidence" value="ECO:0007669"/>
    <property type="project" value="TreeGrafter"/>
</dbReference>
<dbReference type="CDD" id="cd00042">
    <property type="entry name" value="CY"/>
    <property type="match status" value="1"/>
</dbReference>
<dbReference type="InterPro" id="IPR046350">
    <property type="entry name" value="Cystatin_sf"/>
</dbReference>
<protein>
    <submittedName>
        <fullName evidence="4">Si:busm1-57f23.1</fullName>
    </submittedName>
</protein>
<dbReference type="InterPro" id="IPR000010">
    <property type="entry name" value="Cystatin_dom"/>
</dbReference>
<sequence length="147" mass="16448">MNLPLSVLLCLSVVQMCVGDQISEDIIVAEKATLLGGWFERSPESQEVQAAAQHAVDTFNTNSKAKKLFRLQSITSAQSQVTNGINYRIDAVLRKTKCLKGENQDLNNCNLEKMHLKCQFDVMFNPRNNKHESQKPKCKKTVANIPA</sequence>
<dbReference type="SUPFAM" id="SSF54403">
    <property type="entry name" value="Cystatin/monellin"/>
    <property type="match status" value="1"/>
</dbReference>
<dbReference type="Ensembl" id="ENSHCOT00000006690.1">
    <property type="protein sequence ID" value="ENSHCOP00000020235.1"/>
    <property type="gene ID" value="ENSHCOG00000006132.1"/>
</dbReference>
<feature type="signal peptide" evidence="2">
    <location>
        <begin position="1"/>
        <end position="19"/>
    </location>
</feature>
<dbReference type="GeneID" id="109518310"/>
<dbReference type="Proteomes" id="UP000264820">
    <property type="component" value="Unplaced"/>
</dbReference>
<dbReference type="Gene3D" id="3.10.450.10">
    <property type="match status" value="1"/>
</dbReference>
<feature type="domain" description="Cystatin" evidence="3">
    <location>
        <begin position="33"/>
        <end position="139"/>
    </location>
</feature>
<dbReference type="GeneTree" id="ENSGT00390000009872"/>
<accession>A0A3Q3DTN3</accession>
<comment type="similarity">
    <text evidence="1">Belongs to the cystatin family.</text>
</comment>
<dbReference type="STRING" id="109280.ENSHCOP00000020235"/>
<evidence type="ECO:0000256" key="2">
    <source>
        <dbReference type="SAM" id="SignalP"/>
    </source>
</evidence>
<dbReference type="PANTHER" id="PTHR46186">
    <property type="entry name" value="CYSTATIN"/>
    <property type="match status" value="1"/>
</dbReference>
<evidence type="ECO:0000313" key="5">
    <source>
        <dbReference type="Proteomes" id="UP000264820"/>
    </source>
</evidence>
<dbReference type="RefSeq" id="XP_019729621.1">
    <property type="nucleotide sequence ID" value="XM_019874062.1"/>
</dbReference>
<dbReference type="SMART" id="SM00043">
    <property type="entry name" value="CY"/>
    <property type="match status" value="1"/>
</dbReference>
<feature type="chain" id="PRO_5018694427" evidence="2">
    <location>
        <begin position="20"/>
        <end position="147"/>
    </location>
</feature>
<dbReference type="OMA" id="HLKCRFV"/>
<dbReference type="AlphaFoldDB" id="A0A3Q3DTN3"/>
<keyword evidence="5" id="KW-1185">Reference proteome</keyword>
<dbReference type="Pfam" id="PF00031">
    <property type="entry name" value="Cystatin"/>
    <property type="match status" value="1"/>
</dbReference>
<keyword evidence="2" id="KW-0732">Signal</keyword>
<dbReference type="KEGG" id="hcq:109518310"/>
<organism evidence="4 5">
    <name type="scientific">Hippocampus comes</name>
    <name type="common">Tiger tail seahorse</name>
    <dbReference type="NCBI Taxonomy" id="109280"/>
    <lineage>
        <taxon>Eukaryota</taxon>
        <taxon>Metazoa</taxon>
        <taxon>Chordata</taxon>
        <taxon>Craniata</taxon>
        <taxon>Vertebrata</taxon>
        <taxon>Euteleostomi</taxon>
        <taxon>Actinopterygii</taxon>
        <taxon>Neopterygii</taxon>
        <taxon>Teleostei</taxon>
        <taxon>Neoteleostei</taxon>
        <taxon>Acanthomorphata</taxon>
        <taxon>Syngnathiaria</taxon>
        <taxon>Syngnathiformes</taxon>
        <taxon>Syngnathoidei</taxon>
        <taxon>Syngnathidae</taxon>
        <taxon>Hippocampus</taxon>
    </lineage>
</organism>
<proteinExistence type="inferred from homology"/>
<dbReference type="OrthoDB" id="8886803at2759"/>
<reference evidence="4" key="1">
    <citation type="submission" date="2025-08" db="UniProtKB">
        <authorList>
            <consortium name="Ensembl"/>
        </authorList>
    </citation>
    <scope>IDENTIFICATION</scope>
</reference>
<evidence type="ECO:0000259" key="3">
    <source>
        <dbReference type="SMART" id="SM00043"/>
    </source>
</evidence>
<dbReference type="GO" id="GO:0004869">
    <property type="term" value="F:cysteine-type endopeptidase inhibitor activity"/>
    <property type="evidence" value="ECO:0007669"/>
    <property type="project" value="InterPro"/>
</dbReference>
<name>A0A3Q3DTN3_HIPCM</name>
<reference evidence="4" key="2">
    <citation type="submission" date="2025-09" db="UniProtKB">
        <authorList>
            <consortium name="Ensembl"/>
        </authorList>
    </citation>
    <scope>IDENTIFICATION</scope>
</reference>